<sequence length="392" mass="38278">MTSPTRSAIVLCTVALAGGTGGAVIATEAVGDRTPTVTAARTAAPAAVNRTVANTTGALTAGQIYAQSRDAVAFITATTSGSPSSAQGYPGGFGGGQDAGSSAGTATGSGFVVSSDGDVVTNAHVIDGADAVKVKIGDGDTLTAKVVGVDRSTDIALLKVAAPKALTPLALAQSSQVQVGDPTYAIGNPYGLSRTLTTGVVSALHRSIESPNGYAITGVLQTDAAINPGNSGGPLLDGQGRVVGVNSQIATSSSSSDGGSGGNVGIGFAVPSDTVSRVVQQLRTTGTAKHAYLGVGTADAASAGEDGVGATIASVASDGPAADAGLKAGDVITKVGDTTVTDAELMGAAVDAHRPGERVRVEYTRGGDRETTEVTLGTRPDSAARATSQLTP</sequence>
<evidence type="ECO:0000259" key="5">
    <source>
        <dbReference type="PROSITE" id="PS50106"/>
    </source>
</evidence>
<dbReference type="AlphaFoldDB" id="A0A6J7KY17"/>
<name>A0A6J7KY17_9ZZZZ</name>
<feature type="region of interest" description="Disordered" evidence="4">
    <location>
        <begin position="81"/>
        <end position="101"/>
    </location>
</feature>
<dbReference type="InterPro" id="IPR009003">
    <property type="entry name" value="Peptidase_S1_PA"/>
</dbReference>
<dbReference type="PROSITE" id="PS50106">
    <property type="entry name" value="PDZ"/>
    <property type="match status" value="1"/>
</dbReference>
<dbReference type="InterPro" id="IPR001478">
    <property type="entry name" value="PDZ"/>
</dbReference>
<dbReference type="InterPro" id="IPR043504">
    <property type="entry name" value="Peptidase_S1_PA_chymotrypsin"/>
</dbReference>
<dbReference type="SMART" id="SM00228">
    <property type="entry name" value="PDZ"/>
    <property type="match status" value="1"/>
</dbReference>
<evidence type="ECO:0000256" key="4">
    <source>
        <dbReference type="SAM" id="MobiDB-lite"/>
    </source>
</evidence>
<dbReference type="SUPFAM" id="SSF50494">
    <property type="entry name" value="Trypsin-like serine proteases"/>
    <property type="match status" value="1"/>
</dbReference>
<dbReference type="EMBL" id="CAFBMK010000462">
    <property type="protein sequence ID" value="CAB4959683.1"/>
    <property type="molecule type" value="Genomic_DNA"/>
</dbReference>
<keyword evidence="3" id="KW-0378">Hydrolase</keyword>
<evidence type="ECO:0000256" key="2">
    <source>
        <dbReference type="ARBA" id="ARBA00022670"/>
    </source>
</evidence>
<dbReference type="GO" id="GO:0006508">
    <property type="term" value="P:proteolysis"/>
    <property type="evidence" value="ECO:0007669"/>
    <property type="project" value="UniProtKB-KW"/>
</dbReference>
<dbReference type="Pfam" id="PF13180">
    <property type="entry name" value="PDZ_2"/>
    <property type="match status" value="1"/>
</dbReference>
<dbReference type="InterPro" id="IPR036034">
    <property type="entry name" value="PDZ_sf"/>
</dbReference>
<gene>
    <name evidence="6" type="ORF">UFOPK3564_03979</name>
</gene>
<dbReference type="PRINTS" id="PR00834">
    <property type="entry name" value="PROTEASES2C"/>
</dbReference>
<feature type="domain" description="PDZ" evidence="5">
    <location>
        <begin position="278"/>
        <end position="367"/>
    </location>
</feature>
<dbReference type="InterPro" id="IPR051201">
    <property type="entry name" value="Chloro_Bact_Ser_Proteases"/>
</dbReference>
<keyword evidence="2" id="KW-0645">Protease</keyword>
<feature type="compositionally biased region" description="Gly residues" evidence="4">
    <location>
        <begin position="89"/>
        <end position="98"/>
    </location>
</feature>
<dbReference type="Pfam" id="PF13365">
    <property type="entry name" value="Trypsin_2"/>
    <property type="match status" value="1"/>
</dbReference>
<dbReference type="PANTHER" id="PTHR43343">
    <property type="entry name" value="PEPTIDASE S12"/>
    <property type="match status" value="1"/>
</dbReference>
<protein>
    <submittedName>
        <fullName evidence="6">Unannotated protein</fullName>
    </submittedName>
</protein>
<comment type="similarity">
    <text evidence="1">Belongs to the peptidase S1C family.</text>
</comment>
<feature type="region of interest" description="Disordered" evidence="4">
    <location>
        <begin position="364"/>
        <end position="392"/>
    </location>
</feature>
<dbReference type="InterPro" id="IPR001940">
    <property type="entry name" value="Peptidase_S1C"/>
</dbReference>
<reference evidence="6" key="1">
    <citation type="submission" date="2020-05" db="EMBL/GenBank/DDBJ databases">
        <authorList>
            <person name="Chiriac C."/>
            <person name="Salcher M."/>
            <person name="Ghai R."/>
            <person name="Kavagutti S V."/>
        </authorList>
    </citation>
    <scope>NUCLEOTIDE SEQUENCE</scope>
</reference>
<dbReference type="Gene3D" id="2.40.10.10">
    <property type="entry name" value="Trypsin-like serine proteases"/>
    <property type="match status" value="2"/>
</dbReference>
<evidence type="ECO:0000256" key="1">
    <source>
        <dbReference type="ARBA" id="ARBA00010541"/>
    </source>
</evidence>
<evidence type="ECO:0000256" key="3">
    <source>
        <dbReference type="ARBA" id="ARBA00022801"/>
    </source>
</evidence>
<organism evidence="6">
    <name type="scientific">freshwater metagenome</name>
    <dbReference type="NCBI Taxonomy" id="449393"/>
    <lineage>
        <taxon>unclassified sequences</taxon>
        <taxon>metagenomes</taxon>
        <taxon>ecological metagenomes</taxon>
    </lineage>
</organism>
<dbReference type="PANTHER" id="PTHR43343:SF3">
    <property type="entry name" value="PROTEASE DO-LIKE 8, CHLOROPLASTIC"/>
    <property type="match status" value="1"/>
</dbReference>
<dbReference type="SUPFAM" id="SSF50156">
    <property type="entry name" value="PDZ domain-like"/>
    <property type="match status" value="1"/>
</dbReference>
<accession>A0A6J7KY17</accession>
<evidence type="ECO:0000313" key="6">
    <source>
        <dbReference type="EMBL" id="CAB4959683.1"/>
    </source>
</evidence>
<dbReference type="Gene3D" id="2.30.42.10">
    <property type="match status" value="1"/>
</dbReference>
<dbReference type="GO" id="GO:0004252">
    <property type="term" value="F:serine-type endopeptidase activity"/>
    <property type="evidence" value="ECO:0007669"/>
    <property type="project" value="InterPro"/>
</dbReference>
<proteinExistence type="inferred from homology"/>